<dbReference type="Pfam" id="PF13517">
    <property type="entry name" value="FG-GAP_3"/>
    <property type="match status" value="2"/>
</dbReference>
<protein>
    <submittedName>
        <fullName evidence="5">FG-GAP-like repeat-containing protein</fullName>
    </submittedName>
</protein>
<dbReference type="PANTHER" id="PTHR16026:SF0">
    <property type="entry name" value="CARTILAGE ACIDIC PROTEIN 1"/>
    <property type="match status" value="1"/>
</dbReference>
<feature type="domain" description="ASPIC/UnbV" evidence="3">
    <location>
        <begin position="410"/>
        <end position="476"/>
    </location>
</feature>
<dbReference type="SUPFAM" id="SSF69318">
    <property type="entry name" value="Integrin alpha N-terminal domain"/>
    <property type="match status" value="2"/>
</dbReference>
<evidence type="ECO:0000256" key="2">
    <source>
        <dbReference type="SAM" id="SignalP"/>
    </source>
</evidence>
<proteinExistence type="predicted"/>
<evidence type="ECO:0000256" key="1">
    <source>
        <dbReference type="ARBA" id="ARBA00022729"/>
    </source>
</evidence>
<dbReference type="Pfam" id="PF18962">
    <property type="entry name" value="Por_Secre_tail"/>
    <property type="match status" value="1"/>
</dbReference>
<name>A0ABU7W5N6_9FLAO</name>
<comment type="caution">
    <text evidence="5">The sequence shown here is derived from an EMBL/GenBank/DDBJ whole genome shotgun (WGS) entry which is preliminary data.</text>
</comment>
<dbReference type="InterPro" id="IPR027039">
    <property type="entry name" value="Crtac1"/>
</dbReference>
<dbReference type="NCBIfam" id="TIGR04183">
    <property type="entry name" value="Por_Secre_tail"/>
    <property type="match status" value="1"/>
</dbReference>
<dbReference type="PANTHER" id="PTHR16026">
    <property type="entry name" value="CARTILAGE ACIDIC PROTEIN 1"/>
    <property type="match status" value="1"/>
</dbReference>
<accession>A0ABU7W5N6</accession>
<dbReference type="InterPro" id="IPR011519">
    <property type="entry name" value="UnbV_ASPIC"/>
</dbReference>
<keyword evidence="1 2" id="KW-0732">Signal</keyword>
<organism evidence="5 6">
    <name type="scientific">Winogradskyella poriferorum</name>
    <dbReference type="NCBI Taxonomy" id="307627"/>
    <lineage>
        <taxon>Bacteria</taxon>
        <taxon>Pseudomonadati</taxon>
        <taxon>Bacteroidota</taxon>
        <taxon>Flavobacteriia</taxon>
        <taxon>Flavobacteriales</taxon>
        <taxon>Flavobacteriaceae</taxon>
        <taxon>Winogradskyella</taxon>
    </lineage>
</organism>
<dbReference type="PROSITE" id="PS51257">
    <property type="entry name" value="PROKAR_LIPOPROTEIN"/>
    <property type="match status" value="1"/>
</dbReference>
<reference evidence="5 6" key="1">
    <citation type="submission" date="2024-02" db="EMBL/GenBank/DDBJ databases">
        <title>Winogradskyella poriferorum JCM 12885.</title>
        <authorList>
            <person name="Zhang D.-F."/>
            <person name="Fu Z.-Y."/>
        </authorList>
    </citation>
    <scope>NUCLEOTIDE SEQUENCE [LARGE SCALE GENOMIC DNA]</scope>
    <source>
        <strain evidence="5 6">JCM 12885</strain>
    </source>
</reference>
<dbReference type="Pfam" id="PF07593">
    <property type="entry name" value="UnbV_ASPIC"/>
    <property type="match status" value="1"/>
</dbReference>
<sequence length="567" mass="63382">MKRIWIWTLVAFNFSVAQISFTESSQQLGVTASCGYTYLGSGISFYDYDNDGWDDISIASANGDPIYFYKNINGNFVPHNLNIATNDLNAKQLNWVDIDNDGDNDLFITSDNSGIRIYENTGNMIMLDISETCGMLLDEFPYYGASWGDYNNDGYLDVFLSIRDNFIPNILYKNNGDNTFTLANNEAGLFNTGYMSFCSAFLDYDNDGDQDIYVSNDKYVVRNLMYRNNGDGTFTEVAEATGTDISIDAMTITVDDVNADGWLDMYITNDPNNNVLFINNGDGTFTDMAQSYNVTFNSTSWGAVFLDADNDKDLDLYISGEGNGSNTTLLSSGFYVNDNNGNFSLYNNAVPNDFAYSYSNAIGDTDNDGYPEIVVNNISHSNIFLWKNNTPDINNWLKVKLEGTVSNKQGIGSFIEISINGEKQYRYTHCGEGYLSQNSQTEFFGTEHNTIVDYVKVTWLSGLVDILYNVPVNQTLNIVEGSTLSLTEYNGDPKIFYKNPVNELFNIQSSINIDAYIISDNLGKKVLKGKTNDKNLTINLSSLNCGIYFCQLEFEGSVKKVVKLIKN</sequence>
<feature type="domain" description="Secretion system C-terminal sorting" evidence="4">
    <location>
        <begin position="497"/>
        <end position="562"/>
    </location>
</feature>
<dbReference type="InterPro" id="IPR013517">
    <property type="entry name" value="FG-GAP"/>
</dbReference>
<dbReference type="RefSeq" id="WP_331810053.1">
    <property type="nucleotide sequence ID" value="NZ_JAZHOU010000003.1"/>
</dbReference>
<evidence type="ECO:0000313" key="6">
    <source>
        <dbReference type="Proteomes" id="UP001356704"/>
    </source>
</evidence>
<dbReference type="Gene3D" id="2.130.10.130">
    <property type="entry name" value="Integrin alpha, N-terminal"/>
    <property type="match status" value="1"/>
</dbReference>
<gene>
    <name evidence="5" type="ORF">V1468_09735</name>
</gene>
<dbReference type="InterPro" id="IPR026444">
    <property type="entry name" value="Secre_tail"/>
</dbReference>
<feature type="chain" id="PRO_5046276391" evidence="2">
    <location>
        <begin position="18"/>
        <end position="567"/>
    </location>
</feature>
<keyword evidence="6" id="KW-1185">Reference proteome</keyword>
<evidence type="ECO:0000259" key="4">
    <source>
        <dbReference type="Pfam" id="PF18962"/>
    </source>
</evidence>
<dbReference type="Proteomes" id="UP001356704">
    <property type="component" value="Unassembled WGS sequence"/>
</dbReference>
<feature type="signal peptide" evidence="2">
    <location>
        <begin position="1"/>
        <end position="17"/>
    </location>
</feature>
<evidence type="ECO:0000259" key="3">
    <source>
        <dbReference type="Pfam" id="PF07593"/>
    </source>
</evidence>
<dbReference type="InterPro" id="IPR028994">
    <property type="entry name" value="Integrin_alpha_N"/>
</dbReference>
<dbReference type="EMBL" id="JAZHOU010000003">
    <property type="protein sequence ID" value="MEF3079286.1"/>
    <property type="molecule type" value="Genomic_DNA"/>
</dbReference>
<evidence type="ECO:0000313" key="5">
    <source>
        <dbReference type="EMBL" id="MEF3079286.1"/>
    </source>
</evidence>